<protein>
    <submittedName>
        <fullName evidence="1">Uncharacterized protein</fullName>
    </submittedName>
</protein>
<dbReference type="Proteomes" id="UP000811246">
    <property type="component" value="Chromosome 8"/>
</dbReference>
<dbReference type="AlphaFoldDB" id="A0A922E892"/>
<name>A0A922E892_CARIL</name>
<gene>
    <name evidence="1" type="ORF">I3842_08G017900</name>
</gene>
<accession>A0A922E892</accession>
<sequence length="72" mass="8746">MFEFHFIFIPNTKTKYQENERFLQFHLSVKFQASGNRIIPFASLNFWFDSFPLPKRKKPRVHQVDKMNRPTA</sequence>
<proteinExistence type="predicted"/>
<evidence type="ECO:0000313" key="2">
    <source>
        <dbReference type="Proteomes" id="UP000811246"/>
    </source>
</evidence>
<organism evidence="1 2">
    <name type="scientific">Carya illinoinensis</name>
    <name type="common">Pecan</name>
    <dbReference type="NCBI Taxonomy" id="32201"/>
    <lineage>
        <taxon>Eukaryota</taxon>
        <taxon>Viridiplantae</taxon>
        <taxon>Streptophyta</taxon>
        <taxon>Embryophyta</taxon>
        <taxon>Tracheophyta</taxon>
        <taxon>Spermatophyta</taxon>
        <taxon>Magnoliopsida</taxon>
        <taxon>eudicotyledons</taxon>
        <taxon>Gunneridae</taxon>
        <taxon>Pentapetalae</taxon>
        <taxon>rosids</taxon>
        <taxon>fabids</taxon>
        <taxon>Fagales</taxon>
        <taxon>Juglandaceae</taxon>
        <taxon>Carya</taxon>
    </lineage>
</organism>
<reference evidence="1" key="1">
    <citation type="submission" date="2021-01" db="EMBL/GenBank/DDBJ databases">
        <authorList>
            <person name="Lovell J.T."/>
            <person name="Bentley N."/>
            <person name="Bhattarai G."/>
            <person name="Jenkins J.W."/>
            <person name="Sreedasyam A."/>
            <person name="Alarcon Y."/>
            <person name="Bock C."/>
            <person name="Boston L."/>
            <person name="Carlson J."/>
            <person name="Cervantes K."/>
            <person name="Clermont K."/>
            <person name="Krom N."/>
            <person name="Kubenka K."/>
            <person name="Mamidi S."/>
            <person name="Mattison C."/>
            <person name="Monteros M."/>
            <person name="Pisani C."/>
            <person name="Plott C."/>
            <person name="Rajasekar S."/>
            <person name="Rhein H.S."/>
            <person name="Rohla C."/>
            <person name="Song M."/>
            <person name="Hilaire R.S."/>
            <person name="Shu S."/>
            <person name="Wells L."/>
            <person name="Wang X."/>
            <person name="Webber J."/>
            <person name="Heerema R.J."/>
            <person name="Klein P."/>
            <person name="Conner P."/>
            <person name="Grauke L."/>
            <person name="Grimwood J."/>
            <person name="Schmutz J."/>
            <person name="Randall J.J."/>
        </authorList>
    </citation>
    <scope>NUCLEOTIDE SEQUENCE</scope>
    <source>
        <tissue evidence="1">Leaf</tissue>
    </source>
</reference>
<evidence type="ECO:0000313" key="1">
    <source>
        <dbReference type="EMBL" id="KAG6698399.1"/>
    </source>
</evidence>
<dbReference type="EMBL" id="CM031832">
    <property type="protein sequence ID" value="KAG6698399.1"/>
    <property type="molecule type" value="Genomic_DNA"/>
</dbReference>
<comment type="caution">
    <text evidence="1">The sequence shown here is derived from an EMBL/GenBank/DDBJ whole genome shotgun (WGS) entry which is preliminary data.</text>
</comment>